<dbReference type="Proteomes" id="UP001359559">
    <property type="component" value="Unassembled WGS sequence"/>
</dbReference>
<evidence type="ECO:0000259" key="7">
    <source>
        <dbReference type="PROSITE" id="PS50090"/>
    </source>
</evidence>
<evidence type="ECO:0000256" key="5">
    <source>
        <dbReference type="ARBA" id="ARBA00023242"/>
    </source>
</evidence>
<feature type="domain" description="HTH myb-type" evidence="9">
    <location>
        <begin position="63"/>
        <end position="119"/>
    </location>
</feature>
<protein>
    <submittedName>
        <fullName evidence="10">Uncharacterized protein</fullName>
    </submittedName>
</protein>
<dbReference type="PROSITE" id="PS51293">
    <property type="entry name" value="SANT"/>
    <property type="match status" value="1"/>
</dbReference>
<feature type="domain" description="SANT" evidence="8">
    <location>
        <begin position="66"/>
        <end position="119"/>
    </location>
</feature>
<evidence type="ECO:0000313" key="10">
    <source>
        <dbReference type="EMBL" id="KAK7317560.1"/>
    </source>
</evidence>
<dbReference type="Gene3D" id="1.10.10.60">
    <property type="entry name" value="Homeodomain-like"/>
    <property type="match status" value="1"/>
</dbReference>
<evidence type="ECO:0000256" key="2">
    <source>
        <dbReference type="ARBA" id="ARBA00023015"/>
    </source>
</evidence>
<evidence type="ECO:0000313" key="11">
    <source>
        <dbReference type="Proteomes" id="UP001359559"/>
    </source>
</evidence>
<dbReference type="AlphaFoldDB" id="A0AAN9KGN5"/>
<keyword evidence="11" id="KW-1185">Reference proteome</keyword>
<keyword evidence="3" id="KW-0238">DNA-binding</keyword>
<reference evidence="10 11" key="1">
    <citation type="submission" date="2024-01" db="EMBL/GenBank/DDBJ databases">
        <title>The genomes of 5 underutilized Papilionoideae crops provide insights into root nodulation and disease resistance.</title>
        <authorList>
            <person name="Yuan L."/>
        </authorList>
    </citation>
    <scope>NUCLEOTIDE SEQUENCE [LARGE SCALE GENOMIC DNA]</scope>
    <source>
        <strain evidence="10">LY-2023</strain>
        <tissue evidence="10">Leaf</tissue>
    </source>
</reference>
<dbReference type="GO" id="GO:0003677">
    <property type="term" value="F:DNA binding"/>
    <property type="evidence" value="ECO:0007669"/>
    <property type="project" value="UniProtKB-KW"/>
</dbReference>
<feature type="domain" description="Myb-like" evidence="7">
    <location>
        <begin position="63"/>
        <end position="115"/>
    </location>
</feature>
<feature type="region of interest" description="Disordered" evidence="6">
    <location>
        <begin position="204"/>
        <end position="252"/>
    </location>
</feature>
<evidence type="ECO:0000256" key="4">
    <source>
        <dbReference type="ARBA" id="ARBA00023163"/>
    </source>
</evidence>
<dbReference type="Pfam" id="PF00249">
    <property type="entry name" value="Myb_DNA-binding"/>
    <property type="match status" value="1"/>
</dbReference>
<organism evidence="10 11">
    <name type="scientific">Clitoria ternatea</name>
    <name type="common">Butterfly pea</name>
    <dbReference type="NCBI Taxonomy" id="43366"/>
    <lineage>
        <taxon>Eukaryota</taxon>
        <taxon>Viridiplantae</taxon>
        <taxon>Streptophyta</taxon>
        <taxon>Embryophyta</taxon>
        <taxon>Tracheophyta</taxon>
        <taxon>Spermatophyta</taxon>
        <taxon>Magnoliopsida</taxon>
        <taxon>eudicotyledons</taxon>
        <taxon>Gunneridae</taxon>
        <taxon>Pentapetalae</taxon>
        <taxon>rosids</taxon>
        <taxon>fabids</taxon>
        <taxon>Fabales</taxon>
        <taxon>Fabaceae</taxon>
        <taxon>Papilionoideae</taxon>
        <taxon>50 kb inversion clade</taxon>
        <taxon>NPAAA clade</taxon>
        <taxon>indigoferoid/millettioid clade</taxon>
        <taxon>Phaseoleae</taxon>
        <taxon>Clitoria</taxon>
    </lineage>
</organism>
<dbReference type="NCBIfam" id="TIGR01557">
    <property type="entry name" value="myb_SHAQKYF"/>
    <property type="match status" value="1"/>
</dbReference>
<dbReference type="InterPro" id="IPR006447">
    <property type="entry name" value="Myb_dom_plants"/>
</dbReference>
<dbReference type="FunFam" id="1.10.10.60:FF:000009">
    <property type="entry name" value="transcription factor MYB1R1"/>
    <property type="match status" value="1"/>
</dbReference>
<evidence type="ECO:0000259" key="8">
    <source>
        <dbReference type="PROSITE" id="PS51293"/>
    </source>
</evidence>
<gene>
    <name evidence="10" type="ORF">RJT34_01905</name>
</gene>
<dbReference type="GO" id="GO:0005634">
    <property type="term" value="C:nucleus"/>
    <property type="evidence" value="ECO:0007669"/>
    <property type="project" value="UniProtKB-SubCell"/>
</dbReference>
<dbReference type="EMBL" id="JAYKXN010000001">
    <property type="protein sequence ID" value="KAK7317560.1"/>
    <property type="molecule type" value="Genomic_DNA"/>
</dbReference>
<evidence type="ECO:0000256" key="1">
    <source>
        <dbReference type="ARBA" id="ARBA00004123"/>
    </source>
</evidence>
<dbReference type="PROSITE" id="PS51294">
    <property type="entry name" value="HTH_MYB"/>
    <property type="match status" value="1"/>
</dbReference>
<dbReference type="SMART" id="SM00717">
    <property type="entry name" value="SANT"/>
    <property type="match status" value="1"/>
</dbReference>
<dbReference type="InterPro" id="IPR001005">
    <property type="entry name" value="SANT/Myb"/>
</dbReference>
<feature type="region of interest" description="Disordered" evidence="6">
    <location>
        <begin position="33"/>
        <end position="68"/>
    </location>
</feature>
<accession>A0AAN9KGN5</accession>
<evidence type="ECO:0000259" key="9">
    <source>
        <dbReference type="PROSITE" id="PS51294"/>
    </source>
</evidence>
<comment type="caution">
    <text evidence="10">The sequence shown here is derived from an EMBL/GenBank/DDBJ whole genome shotgun (WGS) entry which is preliminary data.</text>
</comment>
<evidence type="ECO:0000256" key="3">
    <source>
        <dbReference type="ARBA" id="ARBA00023125"/>
    </source>
</evidence>
<proteinExistence type="predicted"/>
<dbReference type="InterPro" id="IPR052245">
    <property type="entry name" value="Plant_Stress_Dev_TF"/>
</dbReference>
<dbReference type="CDD" id="cd00167">
    <property type="entry name" value="SANT"/>
    <property type="match status" value="1"/>
</dbReference>
<evidence type="ECO:0000256" key="6">
    <source>
        <dbReference type="SAM" id="MobiDB-lite"/>
    </source>
</evidence>
<dbReference type="SUPFAM" id="SSF46689">
    <property type="entry name" value="Homeodomain-like"/>
    <property type="match status" value="1"/>
</dbReference>
<keyword evidence="4" id="KW-0804">Transcription</keyword>
<sequence>MCSAEKDGIMLFGVRLTVPDNNNTSFRKSVSMNNLSQYDPSPPHDPNAGYASDDVVHPSRHTRERKRGVPWTEEEHRLFLLGLQNVGKGDWRGISRNFVKTRTPTQVASHAQKYFLRRHSQNRRRRRSSLFDITTDSMRESWTITEEEQAVPSVTGSGFSVPEASSVRTARLKPVLPVPPSSKMAELDLNGKGIGSVIEPALPLSLKLPNSPSSKEKSPAKTSSHSPPPFQPMSGENFGGSGGAGDSIISVA</sequence>
<dbReference type="PROSITE" id="PS50090">
    <property type="entry name" value="MYB_LIKE"/>
    <property type="match status" value="1"/>
</dbReference>
<feature type="compositionally biased region" description="Low complexity" evidence="6">
    <location>
        <begin position="204"/>
        <end position="213"/>
    </location>
</feature>
<keyword evidence="5" id="KW-0539">Nucleus</keyword>
<dbReference type="PANTHER" id="PTHR44191:SF64">
    <property type="entry name" value="TRANSCRIPTION FACTOR MYB1R1"/>
    <property type="match status" value="1"/>
</dbReference>
<dbReference type="InterPro" id="IPR017884">
    <property type="entry name" value="SANT_dom"/>
</dbReference>
<name>A0AAN9KGN5_CLITE</name>
<dbReference type="InterPro" id="IPR009057">
    <property type="entry name" value="Homeodomain-like_sf"/>
</dbReference>
<dbReference type="GO" id="GO:0009739">
    <property type="term" value="P:response to gibberellin"/>
    <property type="evidence" value="ECO:0007669"/>
    <property type="project" value="TreeGrafter"/>
</dbReference>
<dbReference type="GO" id="GO:0006355">
    <property type="term" value="P:regulation of DNA-templated transcription"/>
    <property type="evidence" value="ECO:0007669"/>
    <property type="project" value="UniProtKB-ARBA"/>
</dbReference>
<keyword evidence="2" id="KW-0805">Transcription regulation</keyword>
<dbReference type="PANTHER" id="PTHR44191">
    <property type="entry name" value="TRANSCRIPTION FACTOR KUA1"/>
    <property type="match status" value="1"/>
</dbReference>
<dbReference type="GO" id="GO:0009723">
    <property type="term" value="P:response to ethylene"/>
    <property type="evidence" value="ECO:0007669"/>
    <property type="project" value="TreeGrafter"/>
</dbReference>
<comment type="subcellular location">
    <subcellularLocation>
        <location evidence="1">Nucleus</location>
    </subcellularLocation>
</comment>
<dbReference type="InterPro" id="IPR017930">
    <property type="entry name" value="Myb_dom"/>
</dbReference>
<feature type="compositionally biased region" description="Basic residues" evidence="6">
    <location>
        <begin position="58"/>
        <end position="68"/>
    </location>
</feature>